<dbReference type="Proteomes" id="UP000236434">
    <property type="component" value="Unassembled WGS sequence"/>
</dbReference>
<dbReference type="PANTHER" id="PTHR43839">
    <property type="entry name" value="OPPC IN A BINDING PROTEIN-DEPENDENT TRANSPORT SYSTEM"/>
    <property type="match status" value="1"/>
</dbReference>
<dbReference type="Pfam" id="PF00528">
    <property type="entry name" value="BPD_transp_1"/>
    <property type="match status" value="1"/>
</dbReference>
<comment type="caution">
    <text evidence="7">The sequence shown here is derived from an EMBL/GenBank/DDBJ whole genome shotgun (WGS) entry which is preliminary data.</text>
</comment>
<feature type="transmembrane region" description="Helical" evidence="5">
    <location>
        <begin position="525"/>
        <end position="544"/>
    </location>
</feature>
<dbReference type="GO" id="GO:0055085">
    <property type="term" value="P:transmembrane transport"/>
    <property type="evidence" value="ECO:0007669"/>
    <property type="project" value="InterPro"/>
</dbReference>
<dbReference type="OrthoDB" id="44350at2"/>
<feature type="transmembrane region" description="Helical" evidence="5">
    <location>
        <begin position="471"/>
        <end position="489"/>
    </location>
</feature>
<dbReference type="AlphaFoldDB" id="A0A2K1P6W2"/>
<gene>
    <name evidence="7" type="ORF">X929_00375</name>
</gene>
<accession>A0A2K1P6W2</accession>
<feature type="transmembrane region" description="Helical" evidence="5">
    <location>
        <begin position="417"/>
        <end position="436"/>
    </location>
</feature>
<dbReference type="InterPro" id="IPR000515">
    <property type="entry name" value="MetI-like"/>
</dbReference>
<name>A0A2K1P6W2_9BACT</name>
<protein>
    <submittedName>
        <fullName evidence="7">ABC transporter permease</fullName>
    </submittedName>
</protein>
<keyword evidence="3 5" id="KW-1133">Transmembrane helix</keyword>
<dbReference type="EMBL" id="AZRL01000002">
    <property type="protein sequence ID" value="PNR98534.1"/>
    <property type="molecule type" value="Genomic_DNA"/>
</dbReference>
<feature type="transmembrane region" description="Helical" evidence="5">
    <location>
        <begin position="390"/>
        <end position="411"/>
    </location>
</feature>
<organism evidence="7 8">
    <name type="scientific">Petrotoga olearia DSM 13574</name>
    <dbReference type="NCBI Taxonomy" id="1122955"/>
    <lineage>
        <taxon>Bacteria</taxon>
        <taxon>Thermotogati</taxon>
        <taxon>Thermotogota</taxon>
        <taxon>Thermotogae</taxon>
        <taxon>Petrotogales</taxon>
        <taxon>Petrotogaceae</taxon>
        <taxon>Petrotoga</taxon>
    </lineage>
</organism>
<evidence type="ECO:0000313" key="8">
    <source>
        <dbReference type="Proteomes" id="UP000236434"/>
    </source>
</evidence>
<dbReference type="PANTHER" id="PTHR43839:SF1">
    <property type="entry name" value="OPPC IN A BINDING PROTEIN-DEPENDENT TRANSPORT SYSTEM"/>
    <property type="match status" value="1"/>
</dbReference>
<dbReference type="GO" id="GO:0005886">
    <property type="term" value="C:plasma membrane"/>
    <property type="evidence" value="ECO:0007669"/>
    <property type="project" value="UniProtKB-SubCell"/>
</dbReference>
<evidence type="ECO:0000256" key="3">
    <source>
        <dbReference type="ARBA" id="ARBA00022989"/>
    </source>
</evidence>
<evidence type="ECO:0000256" key="4">
    <source>
        <dbReference type="ARBA" id="ARBA00023136"/>
    </source>
</evidence>
<reference evidence="7 8" key="1">
    <citation type="submission" date="2013-12" db="EMBL/GenBank/DDBJ databases">
        <title>Comparative genomics of Petrotoga isolates.</title>
        <authorList>
            <person name="Nesbo C.L."/>
            <person name="Charchuk R."/>
            <person name="Chow K."/>
        </authorList>
    </citation>
    <scope>NUCLEOTIDE SEQUENCE [LARGE SCALE GENOMIC DNA]</scope>
    <source>
        <strain evidence="7 8">DSM 13574</strain>
    </source>
</reference>
<keyword evidence="5" id="KW-0813">Transport</keyword>
<dbReference type="SUPFAM" id="SSF161098">
    <property type="entry name" value="MetI-like"/>
    <property type="match status" value="1"/>
</dbReference>
<dbReference type="PROSITE" id="PS50928">
    <property type="entry name" value="ABC_TM1"/>
    <property type="match status" value="1"/>
</dbReference>
<evidence type="ECO:0000313" key="7">
    <source>
        <dbReference type="EMBL" id="PNR98534.1"/>
    </source>
</evidence>
<dbReference type="RefSeq" id="WP_103066093.1">
    <property type="nucleotide sequence ID" value="NZ_AZRL01000002.1"/>
</dbReference>
<feature type="transmembrane region" description="Helical" evidence="5">
    <location>
        <begin position="352"/>
        <end position="378"/>
    </location>
</feature>
<feature type="domain" description="ABC transmembrane type-1" evidence="6">
    <location>
        <begin position="348"/>
        <end position="544"/>
    </location>
</feature>
<proteinExistence type="inferred from homology"/>
<dbReference type="Gene3D" id="1.10.3720.10">
    <property type="entry name" value="MetI-like"/>
    <property type="match status" value="1"/>
</dbReference>
<comment type="subcellular location">
    <subcellularLocation>
        <location evidence="5">Cell membrane</location>
        <topology evidence="5">Multi-pass membrane protein</topology>
    </subcellularLocation>
    <subcellularLocation>
        <location evidence="1">Membrane</location>
        <topology evidence="1">Multi-pass membrane protein</topology>
    </subcellularLocation>
</comment>
<evidence type="ECO:0000256" key="2">
    <source>
        <dbReference type="ARBA" id="ARBA00022692"/>
    </source>
</evidence>
<keyword evidence="4 5" id="KW-0472">Membrane</keyword>
<evidence type="ECO:0000259" key="6">
    <source>
        <dbReference type="PROSITE" id="PS50928"/>
    </source>
</evidence>
<dbReference type="Pfam" id="PF12911">
    <property type="entry name" value="OppC_N"/>
    <property type="match status" value="1"/>
</dbReference>
<keyword evidence="2 5" id="KW-0812">Transmembrane</keyword>
<sequence>MRKKQKNNLKDIPQNTQNDEELFEREFMSTPALIWRALRRHKLGMISLVVLIILYLLAIFADFVSPMNPFNNHIQYRFAPPSTIYRKDLFTGERVGPHTYLYMSERDPITYQSDYVEATHLDIIKARDPETGDLITFELGEYNPTYNATVSDITYTFKNTIMAKTADGEYVELATSRKYDQNLIPLSYFTKEENLNGPVSFEDGLYDVNFSKLLSGDTIVVKEDNRSMAINTYKSDYRYAPKIRNQEIISVDTFATLEEINVYFDFMPVVLTPSDLRAVNLKNYPIEFFIRSWDYKLFGIIPTNLHLFGVEKTKLPSLSDYFSNDGILYVWGSDQYGRDIFSRIFFASRISLSIGLIGILLTFTIGIFLGGLAGYFGGWVDEVTMRFTEILMSIPSLYLILTLSAVLPTGISPEIRYLLIVVILSFIGWPGMTRVIRGMTMGLKQTEFVQAAIALGYPPRKVIWNHLLPNTYTYVIVSATLSIPGYILGEASLSFLGVGVTEPGASWGLMLSQAQDIQVLTSYPWVLLPGLFIIITVLAFNLFGDAIRDALDPRALGL</sequence>
<evidence type="ECO:0000256" key="1">
    <source>
        <dbReference type="ARBA" id="ARBA00004141"/>
    </source>
</evidence>
<dbReference type="InterPro" id="IPR035906">
    <property type="entry name" value="MetI-like_sf"/>
</dbReference>
<comment type="similarity">
    <text evidence="5">Belongs to the binding-protein-dependent transport system permease family.</text>
</comment>
<feature type="transmembrane region" description="Helical" evidence="5">
    <location>
        <begin position="43"/>
        <end position="64"/>
    </location>
</feature>
<dbReference type="InterPro" id="IPR025966">
    <property type="entry name" value="OppC_N"/>
</dbReference>
<evidence type="ECO:0000256" key="5">
    <source>
        <dbReference type="RuleBase" id="RU363032"/>
    </source>
</evidence>
<dbReference type="CDD" id="cd06261">
    <property type="entry name" value="TM_PBP2"/>
    <property type="match status" value="1"/>
</dbReference>